<dbReference type="eggNOG" id="ENOG5032WDT">
    <property type="taxonomic scope" value="Bacteria"/>
</dbReference>
<dbReference type="InterPro" id="IPR016866">
    <property type="entry name" value="UCP028069"/>
</dbReference>
<dbReference type="AlphaFoldDB" id="Q12M86"/>
<protein>
    <recommendedName>
        <fullName evidence="3">TonB system biopolymer transport component</fullName>
    </recommendedName>
</protein>
<organism evidence="1 2">
    <name type="scientific">Shewanella denitrificans (strain OS217 / ATCC BAA-1090 / DSM 15013)</name>
    <dbReference type="NCBI Taxonomy" id="318161"/>
    <lineage>
        <taxon>Bacteria</taxon>
        <taxon>Pseudomonadati</taxon>
        <taxon>Pseudomonadota</taxon>
        <taxon>Gammaproteobacteria</taxon>
        <taxon>Alteromonadales</taxon>
        <taxon>Shewanellaceae</taxon>
        <taxon>Shewanella</taxon>
    </lineage>
</organism>
<dbReference type="KEGG" id="sdn:Sden_2158"/>
<gene>
    <name evidence="1" type="ordered locus">Sden_2158</name>
</gene>
<evidence type="ECO:0000313" key="1">
    <source>
        <dbReference type="EMBL" id="ABE55440.1"/>
    </source>
</evidence>
<dbReference type="OrthoDB" id="5703905at2"/>
<reference evidence="1 2" key="1">
    <citation type="submission" date="2006-03" db="EMBL/GenBank/DDBJ databases">
        <title>Complete sequence of Shewanella denitrificans OS217.</title>
        <authorList>
            <consortium name="US DOE Joint Genome Institute"/>
            <person name="Copeland A."/>
            <person name="Lucas S."/>
            <person name="Lapidus A."/>
            <person name="Barry K."/>
            <person name="Detter J.C."/>
            <person name="Glavina del Rio T."/>
            <person name="Hammon N."/>
            <person name="Israni S."/>
            <person name="Dalin E."/>
            <person name="Tice H."/>
            <person name="Pitluck S."/>
            <person name="Brettin T."/>
            <person name="Bruce D."/>
            <person name="Han C."/>
            <person name="Tapia R."/>
            <person name="Gilna P."/>
            <person name="Kiss H."/>
            <person name="Schmutz J."/>
            <person name="Larimer F."/>
            <person name="Land M."/>
            <person name="Hauser L."/>
            <person name="Kyrpides N."/>
            <person name="Lykidis A."/>
            <person name="Richardson P."/>
        </authorList>
    </citation>
    <scope>NUCLEOTIDE SEQUENCE [LARGE SCALE GENOMIC DNA]</scope>
    <source>
        <strain evidence="2">OS217 / ATCC BAA-1090 / DSM 15013</strain>
    </source>
</reference>
<dbReference type="EMBL" id="CP000302">
    <property type="protein sequence ID" value="ABE55440.1"/>
    <property type="molecule type" value="Genomic_DNA"/>
</dbReference>
<dbReference type="RefSeq" id="WP_011496595.1">
    <property type="nucleotide sequence ID" value="NC_007954.1"/>
</dbReference>
<dbReference type="STRING" id="318161.Sden_2158"/>
<dbReference type="Proteomes" id="UP000001982">
    <property type="component" value="Chromosome"/>
</dbReference>
<sequence>MKTFTHGYAYLFGCTLCVAMPSWGQATANLDELTAQWLALDKSTQKLKSDWQLEKQQLKLRIGLLTQENSQLSAQIKQDQHNQDEVSQQRQALLNAQTDIEQVVDAYRLAFPSMLSRIQQLLAGLPPYLEHQLADDLNKLNEKSELTAQYQGIANIAKQVAKAENLIVVKQGMITLNGTPLLTEQLYLGHRHAWFITQDNATAGIGYPSADGWQWQPVDAEHDSIRQAIISAKNQVPGELLHLPVNLGAK</sequence>
<proteinExistence type="predicted"/>
<accession>Q12M86</accession>
<dbReference type="Pfam" id="PF11932">
    <property type="entry name" value="DUF3450"/>
    <property type="match status" value="1"/>
</dbReference>
<evidence type="ECO:0000313" key="2">
    <source>
        <dbReference type="Proteomes" id="UP000001982"/>
    </source>
</evidence>
<keyword evidence="2" id="KW-1185">Reference proteome</keyword>
<dbReference type="HOGENOM" id="CLU_091009_0_0_6"/>
<name>Q12M86_SHEDO</name>
<evidence type="ECO:0008006" key="3">
    <source>
        <dbReference type="Google" id="ProtNLM"/>
    </source>
</evidence>